<proteinExistence type="predicted"/>
<feature type="compositionally biased region" description="Low complexity" evidence="1">
    <location>
        <begin position="118"/>
        <end position="131"/>
    </location>
</feature>
<evidence type="ECO:0000313" key="2">
    <source>
        <dbReference type="EMBL" id="RKP25444.1"/>
    </source>
</evidence>
<dbReference type="Proteomes" id="UP000278143">
    <property type="component" value="Unassembled WGS sequence"/>
</dbReference>
<keyword evidence="3" id="KW-1185">Reference proteome</keyword>
<gene>
    <name evidence="2" type="ORF">SYNPS1DRAFT_28828</name>
</gene>
<feature type="region of interest" description="Disordered" evidence="1">
    <location>
        <begin position="112"/>
        <end position="141"/>
    </location>
</feature>
<sequence>MSPKFTLRRSMAATPADADQTEARTSTTQRVSDVADPSMAAEKPARKNRRSNLLNRFSFRGEAPTSIITTGLDNLDGNGQDEAPISPVLSLTMSPSLLSTLPPELMPVSEGVESIDHAPPSDAQPDDAANAKSPTQSRAARRVKRIARLNAKAADAVKIAKPADAAAHSLHPEGTYVSIPSTAKDAVSVGDLEFALDQIWGGFCTEGQQASC</sequence>
<dbReference type="AlphaFoldDB" id="A0A4P9YZC6"/>
<protein>
    <submittedName>
        <fullName evidence="2">Uncharacterized protein</fullName>
    </submittedName>
</protein>
<organism evidence="2 3">
    <name type="scientific">Syncephalis pseudoplumigaleata</name>
    <dbReference type="NCBI Taxonomy" id="1712513"/>
    <lineage>
        <taxon>Eukaryota</taxon>
        <taxon>Fungi</taxon>
        <taxon>Fungi incertae sedis</taxon>
        <taxon>Zoopagomycota</taxon>
        <taxon>Zoopagomycotina</taxon>
        <taxon>Zoopagomycetes</taxon>
        <taxon>Zoopagales</taxon>
        <taxon>Piptocephalidaceae</taxon>
        <taxon>Syncephalis</taxon>
    </lineage>
</organism>
<reference evidence="3" key="1">
    <citation type="journal article" date="2018" name="Nat. Microbiol.">
        <title>Leveraging single-cell genomics to expand the fungal tree of life.</title>
        <authorList>
            <person name="Ahrendt S.R."/>
            <person name="Quandt C.A."/>
            <person name="Ciobanu D."/>
            <person name="Clum A."/>
            <person name="Salamov A."/>
            <person name="Andreopoulos B."/>
            <person name="Cheng J.F."/>
            <person name="Woyke T."/>
            <person name="Pelin A."/>
            <person name="Henrissat B."/>
            <person name="Reynolds N.K."/>
            <person name="Benny G.L."/>
            <person name="Smith M.E."/>
            <person name="James T.Y."/>
            <person name="Grigoriev I.V."/>
        </authorList>
    </citation>
    <scope>NUCLEOTIDE SEQUENCE [LARGE SCALE GENOMIC DNA]</scope>
    <source>
        <strain evidence="3">Benny S71-1</strain>
    </source>
</reference>
<accession>A0A4P9YZC6</accession>
<evidence type="ECO:0000256" key="1">
    <source>
        <dbReference type="SAM" id="MobiDB-lite"/>
    </source>
</evidence>
<evidence type="ECO:0000313" key="3">
    <source>
        <dbReference type="Proteomes" id="UP000278143"/>
    </source>
</evidence>
<feature type="region of interest" description="Disordered" evidence="1">
    <location>
        <begin position="1"/>
        <end position="57"/>
    </location>
</feature>
<name>A0A4P9YZC6_9FUNG</name>
<dbReference type="EMBL" id="KZ989746">
    <property type="protein sequence ID" value="RKP25444.1"/>
    <property type="molecule type" value="Genomic_DNA"/>
</dbReference>